<keyword evidence="6" id="KW-0676">Redox-active center</keyword>
<dbReference type="Gene3D" id="3.40.30.10">
    <property type="entry name" value="Glutaredoxin"/>
    <property type="match status" value="1"/>
</dbReference>
<feature type="chain" id="PRO_5016664433" description="Thiol:disulfide interchange protein" evidence="9">
    <location>
        <begin position="22"/>
        <end position="206"/>
    </location>
</feature>
<protein>
    <recommendedName>
        <fullName evidence="7">Thiol:disulfide interchange protein</fullName>
    </recommendedName>
</protein>
<comment type="subcellular location">
    <subcellularLocation>
        <location evidence="1 7">Periplasm</location>
    </subcellularLocation>
</comment>
<dbReference type="PROSITE" id="PS51352">
    <property type="entry name" value="THIOREDOXIN_2"/>
    <property type="match status" value="1"/>
</dbReference>
<sequence>MLRRDFALSLLATGAALPALAQRVAPKEGTEYLRLGKPVPVEAPAGKVEVVEFFAYSCIHCFNFEPLLQDWEKRRPEGAVLRRVPVAFSPAFVPMQRLYYTLEAMNLVERLHAEVFKAIHVERLPLTTPAPITDWVVKQGVDRAKFSEIFNHADTQKKAERAAALQDAYGVEGTPALGVAGRYYVPGQGPKTLTIANWLIMEARKA</sequence>
<keyword evidence="3 9" id="KW-0732">Signal</keyword>
<feature type="signal peptide" evidence="9">
    <location>
        <begin position="1"/>
        <end position="21"/>
    </location>
</feature>
<evidence type="ECO:0000313" key="12">
    <source>
        <dbReference type="Proteomes" id="UP000261931"/>
    </source>
</evidence>
<evidence type="ECO:0000256" key="3">
    <source>
        <dbReference type="ARBA" id="ARBA00022729"/>
    </source>
</evidence>
<keyword evidence="5 7" id="KW-1015">Disulfide bond</keyword>
<evidence type="ECO:0000256" key="5">
    <source>
        <dbReference type="ARBA" id="ARBA00023157"/>
    </source>
</evidence>
<comment type="caution">
    <text evidence="11">The sequence shown here is derived from an EMBL/GenBank/DDBJ whole genome shotgun (WGS) entry which is preliminary data.</text>
</comment>
<feature type="disulfide bond" description="Redox-active" evidence="8">
    <location>
        <begin position="58"/>
        <end position="61"/>
    </location>
</feature>
<dbReference type="GO" id="GO:0042597">
    <property type="term" value="C:periplasmic space"/>
    <property type="evidence" value="ECO:0007669"/>
    <property type="project" value="UniProtKB-SubCell"/>
</dbReference>
<dbReference type="SUPFAM" id="SSF52833">
    <property type="entry name" value="Thioredoxin-like"/>
    <property type="match status" value="1"/>
</dbReference>
<comment type="similarity">
    <text evidence="2">Belongs to the thioredoxin family. DsbA subfamily.</text>
</comment>
<name>A0A372EJ43_9BURK</name>
<dbReference type="Proteomes" id="UP000261931">
    <property type="component" value="Unassembled WGS sequence"/>
</dbReference>
<evidence type="ECO:0000313" key="11">
    <source>
        <dbReference type="EMBL" id="RFP78562.1"/>
    </source>
</evidence>
<evidence type="ECO:0000256" key="8">
    <source>
        <dbReference type="PIRSR" id="PIRSR001488-1"/>
    </source>
</evidence>
<keyword evidence="4 7" id="KW-0574">Periplasm</keyword>
<evidence type="ECO:0000256" key="7">
    <source>
        <dbReference type="PIRNR" id="PIRNR001488"/>
    </source>
</evidence>
<evidence type="ECO:0000256" key="2">
    <source>
        <dbReference type="ARBA" id="ARBA00005791"/>
    </source>
</evidence>
<dbReference type="GO" id="GO:0016491">
    <property type="term" value="F:oxidoreductase activity"/>
    <property type="evidence" value="ECO:0007669"/>
    <property type="project" value="InterPro"/>
</dbReference>
<organism evidence="11 12">
    <name type="scientific">Hydrogenophaga borbori</name>
    <dbReference type="NCBI Taxonomy" id="2294117"/>
    <lineage>
        <taxon>Bacteria</taxon>
        <taxon>Pseudomonadati</taxon>
        <taxon>Pseudomonadota</taxon>
        <taxon>Betaproteobacteria</taxon>
        <taxon>Burkholderiales</taxon>
        <taxon>Comamonadaceae</taxon>
        <taxon>Hydrogenophaga</taxon>
    </lineage>
</organism>
<dbReference type="InterPro" id="IPR050824">
    <property type="entry name" value="Thiol_disulfide_DsbA"/>
</dbReference>
<dbReference type="PANTHER" id="PTHR35891:SF3">
    <property type="entry name" value="THIOL:DISULFIDE INTERCHANGE PROTEIN DSBL"/>
    <property type="match status" value="1"/>
</dbReference>
<dbReference type="InterPro" id="IPR023205">
    <property type="entry name" value="DsbA/DsbL"/>
</dbReference>
<dbReference type="PIRSF" id="PIRSF001488">
    <property type="entry name" value="Tdi_protein"/>
    <property type="match status" value="1"/>
</dbReference>
<dbReference type="InterPro" id="IPR036249">
    <property type="entry name" value="Thioredoxin-like_sf"/>
</dbReference>
<keyword evidence="12" id="KW-1185">Reference proteome</keyword>
<dbReference type="EMBL" id="QVLS01000006">
    <property type="protein sequence ID" value="RFP78562.1"/>
    <property type="molecule type" value="Genomic_DNA"/>
</dbReference>
<dbReference type="CDD" id="cd03019">
    <property type="entry name" value="DsbA_DsbA"/>
    <property type="match status" value="1"/>
</dbReference>
<gene>
    <name evidence="11" type="ORF">DY262_10685</name>
</gene>
<evidence type="ECO:0000256" key="9">
    <source>
        <dbReference type="SAM" id="SignalP"/>
    </source>
</evidence>
<dbReference type="InterPro" id="IPR001853">
    <property type="entry name" value="DSBA-like_thioredoxin_dom"/>
</dbReference>
<evidence type="ECO:0000256" key="6">
    <source>
        <dbReference type="ARBA" id="ARBA00023284"/>
    </source>
</evidence>
<dbReference type="InterPro" id="IPR013766">
    <property type="entry name" value="Thioredoxin_domain"/>
</dbReference>
<evidence type="ECO:0000256" key="4">
    <source>
        <dbReference type="ARBA" id="ARBA00022764"/>
    </source>
</evidence>
<evidence type="ECO:0000259" key="10">
    <source>
        <dbReference type="PROSITE" id="PS51352"/>
    </source>
</evidence>
<reference evidence="11 12" key="1">
    <citation type="submission" date="2018-08" db="EMBL/GenBank/DDBJ databases">
        <title>Hydrogenophaga sp. LA-38 isolated from sludge.</title>
        <authorList>
            <person name="Im W.-T."/>
        </authorList>
    </citation>
    <scope>NUCLEOTIDE SEQUENCE [LARGE SCALE GENOMIC DNA]</scope>
    <source>
        <strain evidence="11 12">LA-38</strain>
    </source>
</reference>
<proteinExistence type="inferred from homology"/>
<feature type="domain" description="Thioredoxin" evidence="10">
    <location>
        <begin position="11"/>
        <end position="167"/>
    </location>
</feature>
<dbReference type="Pfam" id="PF01323">
    <property type="entry name" value="DSBA"/>
    <property type="match status" value="1"/>
</dbReference>
<accession>A0A372EJ43</accession>
<dbReference type="PANTHER" id="PTHR35891">
    <property type="entry name" value="THIOL:DISULFIDE INTERCHANGE PROTEIN DSBA"/>
    <property type="match status" value="1"/>
</dbReference>
<dbReference type="AlphaFoldDB" id="A0A372EJ43"/>
<dbReference type="RefSeq" id="WP_116958864.1">
    <property type="nucleotide sequence ID" value="NZ_QVLS01000006.1"/>
</dbReference>
<evidence type="ECO:0000256" key="1">
    <source>
        <dbReference type="ARBA" id="ARBA00004418"/>
    </source>
</evidence>